<dbReference type="RefSeq" id="WP_165918912.1">
    <property type="nucleotide sequence ID" value="NZ_NRRP01000001.1"/>
</dbReference>
<keyword evidence="8" id="KW-0625">Polysaccharide transport</keyword>
<keyword evidence="9" id="KW-0406">Ion transport</keyword>
<evidence type="ECO:0000256" key="3">
    <source>
        <dbReference type="ARBA" id="ARBA00022448"/>
    </source>
</evidence>
<dbReference type="PANTHER" id="PTHR33619">
    <property type="entry name" value="POLYSACCHARIDE EXPORT PROTEIN GFCE-RELATED"/>
    <property type="match status" value="1"/>
</dbReference>
<dbReference type="Pfam" id="PF22461">
    <property type="entry name" value="SLBB_2"/>
    <property type="match status" value="2"/>
</dbReference>
<comment type="subcellular location">
    <subcellularLocation>
        <location evidence="1">Cell outer membrane</location>
        <topology evidence="1">Multi-pass membrane protein</topology>
    </subcellularLocation>
</comment>
<dbReference type="Proteomes" id="UP000295733">
    <property type="component" value="Unassembled WGS sequence"/>
</dbReference>
<keyword evidence="12" id="KW-0564">Palmitate</keyword>
<organism evidence="17 18">
    <name type="scientific">Rhodovulum adriaticum</name>
    <name type="common">Rhodopseudomonas adriatica</name>
    <dbReference type="NCBI Taxonomy" id="35804"/>
    <lineage>
        <taxon>Bacteria</taxon>
        <taxon>Pseudomonadati</taxon>
        <taxon>Pseudomonadota</taxon>
        <taxon>Alphaproteobacteria</taxon>
        <taxon>Rhodobacterales</taxon>
        <taxon>Paracoccaceae</taxon>
        <taxon>Rhodovulum</taxon>
    </lineage>
</organism>
<dbReference type="InterPro" id="IPR054765">
    <property type="entry name" value="SLBB_dom"/>
</dbReference>
<keyword evidence="11" id="KW-0472">Membrane</keyword>
<evidence type="ECO:0000259" key="15">
    <source>
        <dbReference type="Pfam" id="PF02563"/>
    </source>
</evidence>
<name>A0A4R2NYV9_RHOAD</name>
<dbReference type="Gene3D" id="3.30.1950.10">
    <property type="entry name" value="wza like domain"/>
    <property type="match status" value="1"/>
</dbReference>
<feature type="domain" description="SLBB" evidence="16">
    <location>
        <begin position="141"/>
        <end position="217"/>
    </location>
</feature>
<dbReference type="InterPro" id="IPR003715">
    <property type="entry name" value="Poly_export_N"/>
</dbReference>
<evidence type="ECO:0000256" key="11">
    <source>
        <dbReference type="ARBA" id="ARBA00023136"/>
    </source>
</evidence>
<dbReference type="GO" id="GO:0046930">
    <property type="term" value="C:pore complex"/>
    <property type="evidence" value="ECO:0007669"/>
    <property type="project" value="UniProtKB-KW"/>
</dbReference>
<dbReference type="GO" id="GO:0015288">
    <property type="term" value="F:porin activity"/>
    <property type="evidence" value="ECO:0007669"/>
    <property type="project" value="UniProtKB-KW"/>
</dbReference>
<keyword evidence="14" id="KW-0449">Lipoprotein</keyword>
<dbReference type="Pfam" id="PF02563">
    <property type="entry name" value="Poly_export"/>
    <property type="match status" value="1"/>
</dbReference>
<keyword evidence="4" id="KW-1134">Transmembrane beta strand</keyword>
<evidence type="ECO:0000256" key="14">
    <source>
        <dbReference type="ARBA" id="ARBA00023288"/>
    </source>
</evidence>
<feature type="domain" description="SLBB" evidence="16">
    <location>
        <begin position="224"/>
        <end position="308"/>
    </location>
</feature>
<comment type="caution">
    <text evidence="17">The sequence shown here is derived from an EMBL/GenBank/DDBJ whole genome shotgun (WGS) entry which is preliminary data.</text>
</comment>
<evidence type="ECO:0000256" key="12">
    <source>
        <dbReference type="ARBA" id="ARBA00023139"/>
    </source>
</evidence>
<proteinExistence type="inferred from homology"/>
<evidence type="ECO:0000256" key="2">
    <source>
        <dbReference type="ARBA" id="ARBA00009450"/>
    </source>
</evidence>
<evidence type="ECO:0000256" key="13">
    <source>
        <dbReference type="ARBA" id="ARBA00023237"/>
    </source>
</evidence>
<dbReference type="GO" id="GO:0006811">
    <property type="term" value="P:monoatomic ion transport"/>
    <property type="evidence" value="ECO:0007669"/>
    <property type="project" value="UniProtKB-KW"/>
</dbReference>
<evidence type="ECO:0000256" key="5">
    <source>
        <dbReference type="ARBA" id="ARBA00022597"/>
    </source>
</evidence>
<dbReference type="InterPro" id="IPR049712">
    <property type="entry name" value="Poly_export"/>
</dbReference>
<evidence type="ECO:0000256" key="10">
    <source>
        <dbReference type="ARBA" id="ARBA00023114"/>
    </source>
</evidence>
<feature type="domain" description="Polysaccharide export protein N-terminal" evidence="15">
    <location>
        <begin position="49"/>
        <end position="134"/>
    </location>
</feature>
<keyword evidence="6" id="KW-0812">Transmembrane</keyword>
<evidence type="ECO:0000259" key="16">
    <source>
        <dbReference type="Pfam" id="PF22461"/>
    </source>
</evidence>
<evidence type="ECO:0000313" key="18">
    <source>
        <dbReference type="Proteomes" id="UP000295733"/>
    </source>
</evidence>
<evidence type="ECO:0000256" key="4">
    <source>
        <dbReference type="ARBA" id="ARBA00022452"/>
    </source>
</evidence>
<keyword evidence="3" id="KW-0813">Transport</keyword>
<evidence type="ECO:0000256" key="9">
    <source>
        <dbReference type="ARBA" id="ARBA00023065"/>
    </source>
</evidence>
<dbReference type="GO" id="GO:0015159">
    <property type="term" value="F:polysaccharide transmembrane transporter activity"/>
    <property type="evidence" value="ECO:0007669"/>
    <property type="project" value="InterPro"/>
</dbReference>
<accession>A0A4R2NYV9</accession>
<keyword evidence="10" id="KW-0626">Porin</keyword>
<reference evidence="17 18" key="1">
    <citation type="submission" date="2019-03" db="EMBL/GenBank/DDBJ databases">
        <title>Genomic Encyclopedia of Type Strains, Phase IV (KMG-IV): sequencing the most valuable type-strain genomes for metagenomic binning, comparative biology and taxonomic classification.</title>
        <authorList>
            <person name="Goeker M."/>
        </authorList>
    </citation>
    <scope>NUCLEOTIDE SEQUENCE [LARGE SCALE GENOMIC DNA]</scope>
    <source>
        <strain evidence="17 18">DSM 2781</strain>
    </source>
</reference>
<dbReference type="GO" id="GO:0009279">
    <property type="term" value="C:cell outer membrane"/>
    <property type="evidence" value="ECO:0007669"/>
    <property type="project" value="UniProtKB-SubCell"/>
</dbReference>
<evidence type="ECO:0000256" key="1">
    <source>
        <dbReference type="ARBA" id="ARBA00004571"/>
    </source>
</evidence>
<keyword evidence="7" id="KW-0732">Signal</keyword>
<comment type="similarity">
    <text evidence="2">Belongs to the BexD/CtrA/VexA family.</text>
</comment>
<keyword evidence="5" id="KW-0762">Sugar transport</keyword>
<evidence type="ECO:0000256" key="7">
    <source>
        <dbReference type="ARBA" id="ARBA00022729"/>
    </source>
</evidence>
<keyword evidence="18" id="KW-1185">Reference proteome</keyword>
<evidence type="ECO:0000313" key="17">
    <source>
        <dbReference type="EMBL" id="TCP27332.1"/>
    </source>
</evidence>
<dbReference type="EMBL" id="SLXL01000001">
    <property type="protein sequence ID" value="TCP27332.1"/>
    <property type="molecule type" value="Genomic_DNA"/>
</dbReference>
<sequence length="342" mass="38083">MRFPVSRNAQEKLPSNLTVLRVTPENIEHAVGMYYSPRAEYIGSPPPSPARYTYRVGVGDQLRVQVWTTPERTTTGGEPSLPQGEGPIVDETGMFFYPFVGEVRGRGRTLREIRAELTERLQAYLRDPQVEVAVEKFRAHSVMITGAIGNPGPTVLTNVPLHLVDLLNSSGVGNESDLSRIKLRRRGVEYTINARLFLEQGQLQHNPVLLPGDTVHVPELRGNQVYIFGEIATRSLQLENGKQSLTEILAKVGGIDRQRANARGVFVFRRTNASSGGFDVVFQFDLTDASTLIMMKSFPIMPQDIIFVTKDPVTRWSDTVGRVLLPATGLLRARDVARNFND</sequence>
<evidence type="ECO:0000256" key="6">
    <source>
        <dbReference type="ARBA" id="ARBA00022692"/>
    </source>
</evidence>
<evidence type="ECO:0000256" key="8">
    <source>
        <dbReference type="ARBA" id="ARBA00023047"/>
    </source>
</evidence>
<protein>
    <submittedName>
        <fullName evidence="17">Polysaccharide export outer membrane protein</fullName>
    </submittedName>
</protein>
<gene>
    <name evidence="17" type="ORF">EV656_101238</name>
</gene>
<dbReference type="PANTHER" id="PTHR33619:SF3">
    <property type="entry name" value="POLYSACCHARIDE EXPORT PROTEIN GFCE-RELATED"/>
    <property type="match status" value="1"/>
</dbReference>
<dbReference type="AlphaFoldDB" id="A0A4R2NYV9"/>
<dbReference type="Gene3D" id="3.10.560.10">
    <property type="entry name" value="Outer membrane lipoprotein wza domain like"/>
    <property type="match status" value="2"/>
</dbReference>
<keyword evidence="13" id="KW-0998">Cell outer membrane</keyword>